<keyword evidence="3" id="KW-0732">Signal</keyword>
<evidence type="ECO:0000313" key="6">
    <source>
        <dbReference type="Proteomes" id="UP000249198"/>
    </source>
</evidence>
<feature type="signal peptide" evidence="3">
    <location>
        <begin position="1"/>
        <end position="28"/>
    </location>
</feature>
<dbReference type="SUPFAM" id="SSF103088">
    <property type="entry name" value="OmpA-like"/>
    <property type="match status" value="1"/>
</dbReference>
<proteinExistence type="predicted"/>
<feature type="compositionally biased region" description="Pro residues" evidence="2">
    <location>
        <begin position="296"/>
        <end position="309"/>
    </location>
</feature>
<dbReference type="InterPro" id="IPR050330">
    <property type="entry name" value="Bact_OuterMem_StrucFunc"/>
</dbReference>
<dbReference type="InterPro" id="IPR041544">
    <property type="entry name" value="MotY_N"/>
</dbReference>
<feature type="chain" id="PRO_5016011591" description="OmpA-like domain-containing protein" evidence="3">
    <location>
        <begin position="29"/>
        <end position="315"/>
    </location>
</feature>
<dbReference type="Pfam" id="PF00691">
    <property type="entry name" value="OmpA"/>
    <property type="match status" value="1"/>
</dbReference>
<evidence type="ECO:0000256" key="3">
    <source>
        <dbReference type="SAM" id="SignalP"/>
    </source>
</evidence>
<comment type="caution">
    <text evidence="5">The sequence shown here is derived from an EMBL/GenBank/DDBJ whole genome shotgun (WGS) entry which is preliminary data.</text>
</comment>
<evidence type="ECO:0000313" key="5">
    <source>
        <dbReference type="EMBL" id="PZP26579.1"/>
    </source>
</evidence>
<accession>A0A2W5FAF7</accession>
<protein>
    <recommendedName>
        <fullName evidence="4">OmpA-like domain-containing protein</fullName>
    </recommendedName>
</protein>
<gene>
    <name evidence="5" type="ORF">DI599_00010</name>
</gene>
<dbReference type="Gene3D" id="3.30.1330.60">
    <property type="entry name" value="OmpA-like domain"/>
    <property type="match status" value="1"/>
</dbReference>
<dbReference type="InterPro" id="IPR036737">
    <property type="entry name" value="OmpA-like_sf"/>
</dbReference>
<dbReference type="AlphaFoldDB" id="A0A2W5FAF7"/>
<dbReference type="EMBL" id="QFOH01000001">
    <property type="protein sequence ID" value="PZP26579.1"/>
    <property type="molecule type" value="Genomic_DNA"/>
</dbReference>
<dbReference type="InterPro" id="IPR006665">
    <property type="entry name" value="OmpA-like"/>
</dbReference>
<evidence type="ECO:0000256" key="2">
    <source>
        <dbReference type="SAM" id="MobiDB-lite"/>
    </source>
</evidence>
<dbReference type="PRINTS" id="PR01023">
    <property type="entry name" value="NAFLGMOTY"/>
</dbReference>
<feature type="domain" description="OmpA-like" evidence="4">
    <location>
        <begin position="175"/>
        <end position="293"/>
    </location>
</feature>
<dbReference type="CDD" id="cd07185">
    <property type="entry name" value="OmpA_C-like"/>
    <property type="match status" value="1"/>
</dbReference>
<dbReference type="Proteomes" id="UP000249198">
    <property type="component" value="Unassembled WGS sequence"/>
</dbReference>
<dbReference type="PANTHER" id="PTHR30329">
    <property type="entry name" value="STATOR ELEMENT OF FLAGELLAR MOTOR COMPLEX"/>
    <property type="match status" value="1"/>
</dbReference>
<evidence type="ECO:0000259" key="4">
    <source>
        <dbReference type="PROSITE" id="PS51123"/>
    </source>
</evidence>
<dbReference type="GO" id="GO:0016020">
    <property type="term" value="C:membrane"/>
    <property type="evidence" value="ECO:0007669"/>
    <property type="project" value="UniProtKB-UniRule"/>
</dbReference>
<evidence type="ECO:0000256" key="1">
    <source>
        <dbReference type="PROSITE-ProRule" id="PRU00473"/>
    </source>
</evidence>
<dbReference type="PANTHER" id="PTHR30329:SF17">
    <property type="entry name" value="LIPOPROTEIN YFIB-RELATED"/>
    <property type="match status" value="1"/>
</dbReference>
<sequence>MWFFIVEPPVRQRYFVLLCAFACAPAAAVSFQTRLEKAEWQVQGDQFECRLSQPITDFGSGEFVRKAGEQAVFRLNAREHWLDRGSATLLAAAAPWQPGRGDINLGAVTVGNGDVPFSSTQQQAGRLLTGLLEGRSPLVRHRTLQGGDSLEIRLLPTNFSKAYNDYLGCTAKLLPVNYDQVKQATLGFPGGGAELDDTTRAKLDIILQLVKADPSINRFSLDGYSDNSGNRLSNRDLSRRRALAVEEYLKANGIGEEQITVRFYGEQYPLVPNTSAANREKNRRVTLHLSRETAPSKPPEPAVPAPTPPAAAGTS</sequence>
<reference evidence="5 6" key="1">
    <citation type="submission" date="2017-08" db="EMBL/GenBank/DDBJ databases">
        <title>Infants hospitalized years apart are colonized by the same room-sourced microbial strains.</title>
        <authorList>
            <person name="Brooks B."/>
            <person name="Olm M.R."/>
            <person name="Firek B.A."/>
            <person name="Baker R."/>
            <person name="Thomas B.C."/>
            <person name="Morowitz M.J."/>
            <person name="Banfield J.F."/>
        </authorList>
    </citation>
    <scope>NUCLEOTIDE SEQUENCE [LARGE SCALE GENOMIC DNA]</scope>
    <source>
        <strain evidence="5">S2_009_000_R2_77</strain>
    </source>
</reference>
<feature type="region of interest" description="Disordered" evidence="2">
    <location>
        <begin position="288"/>
        <end position="315"/>
    </location>
</feature>
<dbReference type="Gene3D" id="2.60.40.2540">
    <property type="match status" value="1"/>
</dbReference>
<dbReference type="Pfam" id="PF18393">
    <property type="entry name" value="MotY_N"/>
    <property type="match status" value="1"/>
</dbReference>
<dbReference type="PROSITE" id="PS51123">
    <property type="entry name" value="OMPA_2"/>
    <property type="match status" value="1"/>
</dbReference>
<name>A0A2W5FAF7_9PSED</name>
<keyword evidence="1" id="KW-0472">Membrane</keyword>
<organism evidence="5 6">
    <name type="scientific">Pseudomonas kuykendallii</name>
    <dbReference type="NCBI Taxonomy" id="1007099"/>
    <lineage>
        <taxon>Bacteria</taxon>
        <taxon>Pseudomonadati</taxon>
        <taxon>Pseudomonadota</taxon>
        <taxon>Gammaproteobacteria</taxon>
        <taxon>Pseudomonadales</taxon>
        <taxon>Pseudomonadaceae</taxon>
        <taxon>Pseudomonas</taxon>
    </lineage>
</organism>